<gene>
    <name evidence="2 5" type="primary">rpmD</name>
    <name evidence="5" type="ORF">KVH43_06485</name>
</gene>
<dbReference type="Proteomes" id="UP000886818">
    <property type="component" value="Chromosome"/>
</dbReference>
<keyword evidence="2 3" id="KW-0689">Ribosomal protein</keyword>
<dbReference type="PANTHER" id="PTHR15892">
    <property type="entry name" value="MITOCHONDRIAL RIBOSOMAL PROTEIN L30"/>
    <property type="match status" value="1"/>
</dbReference>
<evidence type="ECO:0000256" key="2">
    <source>
        <dbReference type="HAMAP-Rule" id="MF_01371"/>
    </source>
</evidence>
<dbReference type="RefSeq" id="WP_218284013.1">
    <property type="nucleotide sequence ID" value="NZ_CP078093.1"/>
</dbReference>
<evidence type="ECO:0000256" key="1">
    <source>
        <dbReference type="ARBA" id="ARBA00011838"/>
    </source>
</evidence>
<dbReference type="CDD" id="cd01658">
    <property type="entry name" value="Ribosomal_L30"/>
    <property type="match status" value="1"/>
</dbReference>
<organism evidence="5 6">
    <name type="scientific">Crassaminicella indica</name>
    <dbReference type="NCBI Taxonomy" id="2855394"/>
    <lineage>
        <taxon>Bacteria</taxon>
        <taxon>Bacillati</taxon>
        <taxon>Bacillota</taxon>
        <taxon>Clostridia</taxon>
        <taxon>Eubacteriales</taxon>
        <taxon>Clostridiaceae</taxon>
        <taxon>Crassaminicella</taxon>
    </lineage>
</organism>
<dbReference type="InterPro" id="IPR005996">
    <property type="entry name" value="Ribosomal_uL30_bac-type"/>
</dbReference>
<accession>A0ABX8RE00</accession>
<keyword evidence="2 3" id="KW-0687">Ribonucleoprotein</keyword>
<evidence type="ECO:0000313" key="5">
    <source>
        <dbReference type="EMBL" id="QXM07328.1"/>
    </source>
</evidence>
<dbReference type="InterPro" id="IPR016082">
    <property type="entry name" value="Ribosomal_uL30_ferredoxin-like"/>
</dbReference>
<evidence type="ECO:0000256" key="3">
    <source>
        <dbReference type="RuleBase" id="RU003734"/>
    </source>
</evidence>
<comment type="subunit">
    <text evidence="1 2">Part of the 50S ribosomal subunit.</text>
</comment>
<keyword evidence="6" id="KW-1185">Reference proteome</keyword>
<comment type="similarity">
    <text evidence="2 3">Belongs to the universal ribosomal protein uL30 family.</text>
</comment>
<dbReference type="NCBIfam" id="TIGR01308">
    <property type="entry name" value="rpmD_bact"/>
    <property type="match status" value="1"/>
</dbReference>
<reference evidence="5" key="1">
    <citation type="submission" date="2021-07" db="EMBL/GenBank/DDBJ databases">
        <title>Complete genome sequence of Crassaminicella sp. 143-21, isolated from a deep-sea hydrothermal vent.</title>
        <authorList>
            <person name="Li X."/>
        </authorList>
    </citation>
    <scope>NUCLEOTIDE SEQUENCE</scope>
    <source>
        <strain evidence="5">143-21</strain>
    </source>
</reference>
<evidence type="ECO:0000313" key="6">
    <source>
        <dbReference type="Proteomes" id="UP000886818"/>
    </source>
</evidence>
<evidence type="ECO:0000259" key="4">
    <source>
        <dbReference type="Pfam" id="PF00327"/>
    </source>
</evidence>
<dbReference type="PIRSF" id="PIRSF002211">
    <property type="entry name" value="Ribosomal_L30_bac-type"/>
    <property type="match status" value="1"/>
</dbReference>
<dbReference type="PANTHER" id="PTHR15892:SF2">
    <property type="entry name" value="LARGE RIBOSOMAL SUBUNIT PROTEIN UL30M"/>
    <property type="match status" value="1"/>
</dbReference>
<proteinExistence type="inferred from homology"/>
<dbReference type="EMBL" id="CP078093">
    <property type="protein sequence ID" value="QXM07328.1"/>
    <property type="molecule type" value="Genomic_DNA"/>
</dbReference>
<feature type="domain" description="Large ribosomal subunit protein uL30-like ferredoxin-like fold" evidence="4">
    <location>
        <begin position="5"/>
        <end position="55"/>
    </location>
</feature>
<dbReference type="Pfam" id="PF00327">
    <property type="entry name" value="Ribosomal_L30"/>
    <property type="match status" value="1"/>
</dbReference>
<dbReference type="GO" id="GO:0005840">
    <property type="term" value="C:ribosome"/>
    <property type="evidence" value="ECO:0007669"/>
    <property type="project" value="UniProtKB-KW"/>
</dbReference>
<protein>
    <recommendedName>
        <fullName evidence="2">Large ribosomal subunit protein uL30</fullName>
    </recommendedName>
</protein>
<dbReference type="InterPro" id="IPR018038">
    <property type="entry name" value="Ribosomal_uL30_CS"/>
</dbReference>
<dbReference type="HAMAP" id="MF_01371_B">
    <property type="entry name" value="Ribosomal_uL30_B"/>
    <property type="match status" value="1"/>
</dbReference>
<sequence>MANMLKITLVRSTIGSKPQHRKTIEALGLKKIRQTVEKKDNPQMRGMIEKVRHLVEVEEI</sequence>
<name>A0ABX8RE00_9CLOT</name>
<dbReference type="PROSITE" id="PS00634">
    <property type="entry name" value="RIBOSOMAL_L30"/>
    <property type="match status" value="1"/>
</dbReference>